<name>A0A5D3BRM1_CUCMM</name>
<dbReference type="AlphaFoldDB" id="A0A5D3BRM1"/>
<organism evidence="1 2">
    <name type="scientific">Cucumis melo var. makuwa</name>
    <name type="common">Oriental melon</name>
    <dbReference type="NCBI Taxonomy" id="1194695"/>
    <lineage>
        <taxon>Eukaryota</taxon>
        <taxon>Viridiplantae</taxon>
        <taxon>Streptophyta</taxon>
        <taxon>Embryophyta</taxon>
        <taxon>Tracheophyta</taxon>
        <taxon>Spermatophyta</taxon>
        <taxon>Magnoliopsida</taxon>
        <taxon>eudicotyledons</taxon>
        <taxon>Gunneridae</taxon>
        <taxon>Pentapetalae</taxon>
        <taxon>rosids</taxon>
        <taxon>fabids</taxon>
        <taxon>Cucurbitales</taxon>
        <taxon>Cucurbitaceae</taxon>
        <taxon>Benincaseae</taxon>
        <taxon>Cucumis</taxon>
    </lineage>
</organism>
<accession>A0A5D3BRM1</accession>
<proteinExistence type="predicted"/>
<protein>
    <submittedName>
        <fullName evidence="1">NBS-LRR type resistance protein</fullName>
    </submittedName>
</protein>
<comment type="caution">
    <text evidence="1">The sequence shown here is derived from an EMBL/GenBank/DDBJ whole genome shotgun (WGS) entry which is preliminary data.</text>
</comment>
<dbReference type="Proteomes" id="UP000321947">
    <property type="component" value="Unassembled WGS sequence"/>
</dbReference>
<reference evidence="1 2" key="1">
    <citation type="submission" date="2019-08" db="EMBL/GenBank/DDBJ databases">
        <title>Draft genome sequences of two oriental melons (Cucumis melo L. var makuwa).</title>
        <authorList>
            <person name="Kwon S.-Y."/>
        </authorList>
    </citation>
    <scope>NUCLEOTIDE SEQUENCE [LARGE SCALE GENOMIC DNA]</scope>
    <source>
        <strain evidence="2">cv. Chang Bougi</strain>
        <tissue evidence="1">Leaf</tissue>
    </source>
</reference>
<evidence type="ECO:0000313" key="1">
    <source>
        <dbReference type="EMBL" id="TYK00749.1"/>
    </source>
</evidence>
<gene>
    <name evidence="1" type="ORF">E5676_scaffold420G00040</name>
</gene>
<sequence>MAFMHPFYPSPYPYLKSLKRKRNAHTNQSSDPVGCTYQTSDPEGCTYQSRDPKGYTYQSSDLEGYTYQSSDLEGCTYQSRDPEGFTYQSLDPEGCTYQSSDPEGYIYQSRNPKGHRACTTSSTQLSRLGEADSVSMRQWQHEHTIVATEKTARLPLSMTRRMTTETARPRHRRLTVGRARETKKKNGRRWVVAGCLRVAIAWVTTYEAKTKAAVCGALNGRGMEIKGDDNRLSERRNHRGRRGRRIARKNRKWKDKLGIFKKWLTLWALLHEP</sequence>
<evidence type="ECO:0000313" key="2">
    <source>
        <dbReference type="Proteomes" id="UP000321947"/>
    </source>
</evidence>
<dbReference type="EMBL" id="SSTD01016540">
    <property type="protein sequence ID" value="TYK00749.1"/>
    <property type="molecule type" value="Genomic_DNA"/>
</dbReference>